<dbReference type="GeneID" id="41339292"/>
<organism evidence="2 3">
    <name type="scientific">Acholeplasma laidlawii</name>
    <dbReference type="NCBI Taxonomy" id="2148"/>
    <lineage>
        <taxon>Bacteria</taxon>
        <taxon>Bacillati</taxon>
        <taxon>Mycoplasmatota</taxon>
        <taxon>Mollicutes</taxon>
        <taxon>Acholeplasmatales</taxon>
        <taxon>Acholeplasmataceae</taxon>
        <taxon>Acholeplasma</taxon>
    </lineage>
</organism>
<gene>
    <name evidence="2" type="ORF">FNV44_05325</name>
</gene>
<keyword evidence="1" id="KW-0812">Transmembrane</keyword>
<evidence type="ECO:0000313" key="3">
    <source>
        <dbReference type="Proteomes" id="UP000315938"/>
    </source>
</evidence>
<reference evidence="2 3" key="1">
    <citation type="submission" date="2019-07" db="EMBL/GenBank/DDBJ databases">
        <title>Genome sequence of Acholeplasma laidlawii strain with increased resistance to erythromycin.</title>
        <authorList>
            <person name="Medvedeva E.S."/>
            <person name="Baranova N.B."/>
            <person name="Siniagina M.N."/>
            <person name="Mouzykantov A."/>
            <person name="Chernova O.A."/>
            <person name="Chernov V.M."/>
        </authorList>
    </citation>
    <scope>NUCLEOTIDE SEQUENCE [LARGE SCALE GENOMIC DNA]</scope>
    <source>
        <strain evidence="2 3">PG8REry</strain>
    </source>
</reference>
<proteinExistence type="predicted"/>
<sequence length="78" mass="8913">MKFVEWMDELPFVVKVIFCLPLLDITWAIYRIVKGAELKNNGLLIVGILWIVLGWNILWIIDIVTTTAMGKPILTDAL</sequence>
<feature type="transmembrane region" description="Helical" evidence="1">
    <location>
        <begin position="12"/>
        <end position="30"/>
    </location>
</feature>
<dbReference type="EMBL" id="VKID01000002">
    <property type="protein sequence ID" value="TRX99128.1"/>
    <property type="molecule type" value="Genomic_DNA"/>
</dbReference>
<keyword evidence="1" id="KW-0472">Membrane</keyword>
<dbReference type="Proteomes" id="UP000315938">
    <property type="component" value="Unassembled WGS sequence"/>
</dbReference>
<keyword evidence="1" id="KW-1133">Transmembrane helix</keyword>
<dbReference type="AlphaFoldDB" id="A0A553IG02"/>
<name>A0A553IG02_ACHLA</name>
<comment type="caution">
    <text evidence="2">The sequence shown here is derived from an EMBL/GenBank/DDBJ whole genome shotgun (WGS) entry which is preliminary data.</text>
</comment>
<evidence type="ECO:0000256" key="1">
    <source>
        <dbReference type="SAM" id="Phobius"/>
    </source>
</evidence>
<protein>
    <submittedName>
        <fullName evidence="2">Uncharacterized protein</fullName>
    </submittedName>
</protein>
<dbReference type="RefSeq" id="WP_012243082.1">
    <property type="nucleotide sequence ID" value="NZ_CP103951.1"/>
</dbReference>
<evidence type="ECO:0000313" key="2">
    <source>
        <dbReference type="EMBL" id="TRX99128.1"/>
    </source>
</evidence>
<feature type="transmembrane region" description="Helical" evidence="1">
    <location>
        <begin position="42"/>
        <end position="61"/>
    </location>
</feature>
<accession>A0A553IG02</accession>